<keyword evidence="4" id="KW-1185">Reference proteome</keyword>
<dbReference type="GO" id="GO:0006891">
    <property type="term" value="P:intra-Golgi vesicle-mediated transport"/>
    <property type="evidence" value="ECO:0007669"/>
    <property type="project" value="InterPro"/>
</dbReference>
<dbReference type="InterPro" id="IPR010490">
    <property type="entry name" value="COG6"/>
</dbReference>
<sequence>MQQQHHSKIEKSHKSGSIPLQTSQAYLDLFSENSKKTLSELSLFLADFHNFTTDESLNQNEKSQHINTDRNDLSSEYSTSSDFFNYNLQEKEDLEITQSAFELEKMLLSGKLGLKTTQTVLQFDRSFVSLIKNINTELGQMLQSATEAERKVDTLLNSVTEFKQKTLKTTEEASVLIDERFDMFRREKLVSVLLSLLVLSPKEIEILTPRKEKSLIVDDIYFDTLLKLKSLISNCNFFLKTSNPIAVTDILIQSSNLMDSAYNYLYSWTTNELRSLKQEIPEDNTTLVKSINQLSDRPAFYSAIIRNLTNLRCDRLKKKFINALIMGGPSGVPRPIEVHASDPIRYVGDMLAWVHQAQASEIETLEIFIPSSRSSNAQTNNSETSTDSSHERMNINEILGLCMDGVCQPLELRIEQTLAEISTLQISLQLYYLILFYKEVLAEKLDDRSKLVFSLDKILESSLKFFNQSYQSFLSEECDNLETPSVALEIPEFVRRVLAIASDLLNLSQSSPTGPNSLNLKTLLDSASIENGANSSESSESSIDSKLNTVVMSVDFNIDLISKVIVSGICLLFNRLTSSISEDNTLIEYEQAIFKWNLMYYIKNQLVEFPNLKTFICEQEKNLIILQDVILKSLIDIMMVRSSLSECFDSAKSNFSTMNQEQLWGKLRDFDFALSEGSMDLTPVTSRLHDGRVGQSIRQNAVEAFMDRYTDFYKCVSIKTRTKDDNIISEDSNLDSLDQHVWIIPQDMTIHDPSSLRILF</sequence>
<dbReference type="AlphaFoldDB" id="A0A2T9YRS2"/>
<protein>
    <recommendedName>
        <fullName evidence="2">Conserved Oligomeric Golgi complex subunit 6 C-terminal domain-containing protein</fullName>
    </recommendedName>
</protein>
<name>A0A2T9YRS2_9FUNG</name>
<evidence type="ECO:0000313" key="4">
    <source>
        <dbReference type="Proteomes" id="UP000245383"/>
    </source>
</evidence>
<dbReference type="EMBL" id="MBFR01000068">
    <property type="protein sequence ID" value="PVU95006.1"/>
    <property type="molecule type" value="Genomic_DNA"/>
</dbReference>
<dbReference type="STRING" id="133385.A0A2T9YRS2"/>
<accession>A0A2T9YRS2</accession>
<dbReference type="Pfam" id="PF20653">
    <property type="entry name" value="COG6_C"/>
    <property type="match status" value="1"/>
</dbReference>
<evidence type="ECO:0000313" key="3">
    <source>
        <dbReference type="EMBL" id="PVU95006.1"/>
    </source>
</evidence>
<dbReference type="Proteomes" id="UP000245383">
    <property type="component" value="Unassembled WGS sequence"/>
</dbReference>
<gene>
    <name evidence="3" type="ORF">BB561_002105</name>
</gene>
<proteinExistence type="predicted"/>
<dbReference type="OrthoDB" id="272987at2759"/>
<dbReference type="SMART" id="SM01087">
    <property type="entry name" value="COG6"/>
    <property type="match status" value="1"/>
</dbReference>
<reference evidence="3 4" key="1">
    <citation type="journal article" date="2018" name="MBio">
        <title>Comparative Genomics Reveals the Core Gene Toolbox for the Fungus-Insect Symbiosis.</title>
        <authorList>
            <person name="Wang Y."/>
            <person name="Stata M."/>
            <person name="Wang W."/>
            <person name="Stajich J.E."/>
            <person name="White M.M."/>
            <person name="Moncalvo J.M."/>
        </authorList>
    </citation>
    <scope>NUCLEOTIDE SEQUENCE [LARGE SCALE GENOMIC DNA]</scope>
    <source>
        <strain evidence="3 4">SWE-8-4</strain>
    </source>
</reference>
<keyword evidence="1" id="KW-0175">Coiled coil</keyword>
<dbReference type="PANTHER" id="PTHR21506:SF0">
    <property type="entry name" value="CONSERVED OLIGOMERIC GOLGI COMPLEX SUBUNIT 6"/>
    <property type="match status" value="1"/>
</dbReference>
<organism evidence="3 4">
    <name type="scientific">Smittium simulii</name>
    <dbReference type="NCBI Taxonomy" id="133385"/>
    <lineage>
        <taxon>Eukaryota</taxon>
        <taxon>Fungi</taxon>
        <taxon>Fungi incertae sedis</taxon>
        <taxon>Zoopagomycota</taxon>
        <taxon>Kickxellomycotina</taxon>
        <taxon>Harpellomycetes</taxon>
        <taxon>Harpellales</taxon>
        <taxon>Legeriomycetaceae</taxon>
        <taxon>Smittium</taxon>
    </lineage>
</organism>
<feature type="domain" description="Conserved Oligomeric Golgi complex subunit 6 C-terminal" evidence="2">
    <location>
        <begin position="247"/>
        <end position="718"/>
    </location>
</feature>
<evidence type="ECO:0000256" key="1">
    <source>
        <dbReference type="SAM" id="Coils"/>
    </source>
</evidence>
<dbReference type="GO" id="GO:0017119">
    <property type="term" value="C:Golgi transport complex"/>
    <property type="evidence" value="ECO:0007669"/>
    <property type="project" value="InterPro"/>
</dbReference>
<comment type="caution">
    <text evidence="3">The sequence shown here is derived from an EMBL/GenBank/DDBJ whole genome shotgun (WGS) entry which is preliminary data.</text>
</comment>
<evidence type="ECO:0000259" key="2">
    <source>
        <dbReference type="Pfam" id="PF20653"/>
    </source>
</evidence>
<feature type="coiled-coil region" evidence="1">
    <location>
        <begin position="131"/>
        <end position="165"/>
    </location>
</feature>
<dbReference type="PANTHER" id="PTHR21506">
    <property type="entry name" value="COMPONENT OF OLIGOMERIC GOLGI COMPLEX 6"/>
    <property type="match status" value="1"/>
</dbReference>
<dbReference type="InterPro" id="IPR048369">
    <property type="entry name" value="COG6_C"/>
</dbReference>